<gene>
    <name evidence="5" type="ORF">GCM10023225_24690</name>
</gene>
<dbReference type="Gene3D" id="3.40.50.2300">
    <property type="match status" value="2"/>
</dbReference>
<dbReference type="PANTHER" id="PTHR30146">
    <property type="entry name" value="LACI-RELATED TRANSCRIPTIONAL REPRESSOR"/>
    <property type="match status" value="1"/>
</dbReference>
<dbReference type="EMBL" id="BAABIL010000387">
    <property type="protein sequence ID" value="GAA4984766.1"/>
    <property type="molecule type" value="Genomic_DNA"/>
</dbReference>
<sequence>MVTMREVAEAAGVSVMTVSNTLTGLRPVSPDTRRRVLEAVERLGYQVNVAARNLRRGRTGIVGLAVPELSGHYFGLLGSRLVARFAREGLRVVVEETGASREGEMAALRDSRVNAYDGLVLSAVGLSEAEVEALGGDLPVVVLGERQAHRRVDHVRMANVAGAAAATRHLLERGCRRLGVVGAPPLDALGAAADGEGAQAFDLRAHGVLTALREVPGASAVAASRGTDLAAGAACARELLAADRRLDGLVCVTDTLALGALRGLADAGARVPDDLLVIGFDDVDDARFSVPSLSSIAPGHEEMVEETVRLLLRRIDDRAAEPEVFTGPFTLVARESTGGRTRPLQVLRGQA</sequence>
<feature type="domain" description="HTH lacI-type" evidence="4">
    <location>
        <begin position="2"/>
        <end position="56"/>
    </location>
</feature>
<keyword evidence="1" id="KW-0805">Transcription regulation</keyword>
<dbReference type="InterPro" id="IPR028082">
    <property type="entry name" value="Peripla_BP_I"/>
</dbReference>
<dbReference type="Pfam" id="PF13377">
    <property type="entry name" value="Peripla_BP_3"/>
    <property type="match status" value="1"/>
</dbReference>
<dbReference type="CDD" id="cd01392">
    <property type="entry name" value="HTH_LacI"/>
    <property type="match status" value="1"/>
</dbReference>
<evidence type="ECO:0000259" key="4">
    <source>
        <dbReference type="PROSITE" id="PS50932"/>
    </source>
</evidence>
<keyword evidence="3" id="KW-0804">Transcription</keyword>
<dbReference type="SUPFAM" id="SSF47413">
    <property type="entry name" value="lambda repressor-like DNA-binding domains"/>
    <property type="match status" value="1"/>
</dbReference>
<evidence type="ECO:0000256" key="2">
    <source>
        <dbReference type="ARBA" id="ARBA00023125"/>
    </source>
</evidence>
<dbReference type="InterPro" id="IPR010982">
    <property type="entry name" value="Lambda_DNA-bd_dom_sf"/>
</dbReference>
<evidence type="ECO:0000313" key="5">
    <source>
        <dbReference type="EMBL" id="GAA4984766.1"/>
    </source>
</evidence>
<name>A0ABP9I278_9ACTN</name>
<comment type="caution">
    <text evidence="5">The sequence shown here is derived from an EMBL/GenBank/DDBJ whole genome shotgun (WGS) entry which is preliminary data.</text>
</comment>
<dbReference type="PANTHER" id="PTHR30146:SF109">
    <property type="entry name" value="HTH-TYPE TRANSCRIPTIONAL REGULATOR GALS"/>
    <property type="match status" value="1"/>
</dbReference>
<dbReference type="GO" id="GO:0003677">
    <property type="term" value="F:DNA binding"/>
    <property type="evidence" value="ECO:0007669"/>
    <property type="project" value="UniProtKB-KW"/>
</dbReference>
<evidence type="ECO:0000256" key="1">
    <source>
        <dbReference type="ARBA" id="ARBA00023015"/>
    </source>
</evidence>
<dbReference type="PROSITE" id="PS50932">
    <property type="entry name" value="HTH_LACI_2"/>
    <property type="match status" value="1"/>
</dbReference>
<keyword evidence="2 5" id="KW-0238">DNA-binding</keyword>
<dbReference type="SMART" id="SM00354">
    <property type="entry name" value="HTH_LACI"/>
    <property type="match status" value="1"/>
</dbReference>
<dbReference type="InterPro" id="IPR046335">
    <property type="entry name" value="LacI/GalR-like_sensor"/>
</dbReference>
<evidence type="ECO:0000256" key="3">
    <source>
        <dbReference type="ARBA" id="ARBA00023163"/>
    </source>
</evidence>
<dbReference type="Gene3D" id="1.10.260.40">
    <property type="entry name" value="lambda repressor-like DNA-binding domains"/>
    <property type="match status" value="1"/>
</dbReference>
<reference evidence="6" key="1">
    <citation type="journal article" date="2019" name="Int. J. Syst. Evol. Microbiol.">
        <title>The Global Catalogue of Microorganisms (GCM) 10K type strain sequencing project: providing services to taxonomists for standard genome sequencing and annotation.</title>
        <authorList>
            <consortium name="The Broad Institute Genomics Platform"/>
            <consortium name="The Broad Institute Genome Sequencing Center for Infectious Disease"/>
            <person name="Wu L."/>
            <person name="Ma J."/>
        </authorList>
    </citation>
    <scope>NUCLEOTIDE SEQUENCE [LARGE SCALE GENOMIC DNA]</scope>
    <source>
        <strain evidence="6">JCM 18126</strain>
    </source>
</reference>
<accession>A0ABP9I278</accession>
<dbReference type="InterPro" id="IPR000843">
    <property type="entry name" value="HTH_LacI"/>
</dbReference>
<proteinExistence type="predicted"/>
<evidence type="ECO:0000313" key="6">
    <source>
        <dbReference type="Proteomes" id="UP001501195"/>
    </source>
</evidence>
<protein>
    <submittedName>
        <fullName evidence="5">LacI family DNA-binding transcriptional regulator</fullName>
    </submittedName>
</protein>
<dbReference type="CDD" id="cd06267">
    <property type="entry name" value="PBP1_LacI_sugar_binding-like"/>
    <property type="match status" value="1"/>
</dbReference>
<keyword evidence="6" id="KW-1185">Reference proteome</keyword>
<organism evidence="5 6">
    <name type="scientific">Kineococcus glutinatus</name>
    <dbReference type="NCBI Taxonomy" id="1070872"/>
    <lineage>
        <taxon>Bacteria</taxon>
        <taxon>Bacillati</taxon>
        <taxon>Actinomycetota</taxon>
        <taxon>Actinomycetes</taxon>
        <taxon>Kineosporiales</taxon>
        <taxon>Kineosporiaceae</taxon>
        <taxon>Kineococcus</taxon>
    </lineage>
</organism>
<dbReference type="SUPFAM" id="SSF53822">
    <property type="entry name" value="Periplasmic binding protein-like I"/>
    <property type="match status" value="1"/>
</dbReference>
<dbReference type="Pfam" id="PF00356">
    <property type="entry name" value="LacI"/>
    <property type="match status" value="1"/>
</dbReference>
<dbReference type="Proteomes" id="UP001501195">
    <property type="component" value="Unassembled WGS sequence"/>
</dbReference>